<protein>
    <submittedName>
        <fullName evidence="3">Universal stress protein family protein</fullName>
    </submittedName>
</protein>
<proteinExistence type="inferred from homology"/>
<name>A0A975BUL1_9BACT</name>
<evidence type="ECO:0000313" key="4">
    <source>
        <dbReference type="Proteomes" id="UP000663722"/>
    </source>
</evidence>
<dbReference type="EMBL" id="CP061800">
    <property type="protein sequence ID" value="QTA91928.1"/>
    <property type="molecule type" value="Genomic_DNA"/>
</dbReference>
<dbReference type="SUPFAM" id="SSF52402">
    <property type="entry name" value="Adenine nucleotide alpha hydrolases-like"/>
    <property type="match status" value="1"/>
</dbReference>
<accession>A0A975BUL1</accession>
<sequence length="152" mass="17340">MKNIRKIMVAFDRSDYSMEAVKYAAELAENLEAELIITNVINQRDIDAVKRVEREFSNISLEKYLEIQKQELAEEIRKLLEEVSCTGLSVKKVFRIGVPFLELVQAIKEEDAELMVMGTKGRSNLAGVLFGTTAEKMFRRCPVPLLSIRLSK</sequence>
<organism evidence="3 4">
    <name type="scientific">Desulfonema magnum</name>
    <dbReference type="NCBI Taxonomy" id="45655"/>
    <lineage>
        <taxon>Bacteria</taxon>
        <taxon>Pseudomonadati</taxon>
        <taxon>Thermodesulfobacteriota</taxon>
        <taxon>Desulfobacteria</taxon>
        <taxon>Desulfobacterales</taxon>
        <taxon>Desulfococcaceae</taxon>
        <taxon>Desulfonema</taxon>
    </lineage>
</organism>
<dbReference type="PANTHER" id="PTHR46268:SF22">
    <property type="entry name" value="SENSOR PROTEIN KDPD-RELATED"/>
    <property type="match status" value="1"/>
</dbReference>
<feature type="domain" description="UspA" evidence="2">
    <location>
        <begin position="4"/>
        <end position="148"/>
    </location>
</feature>
<dbReference type="InterPro" id="IPR006016">
    <property type="entry name" value="UspA"/>
</dbReference>
<comment type="similarity">
    <text evidence="1">Belongs to the universal stress protein A family.</text>
</comment>
<dbReference type="CDD" id="cd00293">
    <property type="entry name" value="USP-like"/>
    <property type="match status" value="1"/>
</dbReference>
<gene>
    <name evidence="3" type="ORF">dnm_080010</name>
</gene>
<dbReference type="Proteomes" id="UP000663722">
    <property type="component" value="Chromosome"/>
</dbReference>
<dbReference type="KEGG" id="dmm:dnm_080010"/>
<dbReference type="InterPro" id="IPR014729">
    <property type="entry name" value="Rossmann-like_a/b/a_fold"/>
</dbReference>
<dbReference type="Pfam" id="PF00582">
    <property type="entry name" value="Usp"/>
    <property type="match status" value="1"/>
</dbReference>
<dbReference type="AlphaFoldDB" id="A0A975BUL1"/>
<evidence type="ECO:0000259" key="2">
    <source>
        <dbReference type="Pfam" id="PF00582"/>
    </source>
</evidence>
<dbReference type="Gene3D" id="3.40.50.620">
    <property type="entry name" value="HUPs"/>
    <property type="match status" value="1"/>
</dbReference>
<dbReference type="RefSeq" id="WP_207679507.1">
    <property type="nucleotide sequence ID" value="NZ_CP061800.1"/>
</dbReference>
<reference evidence="3" key="1">
    <citation type="journal article" date="2021" name="Microb. Physiol.">
        <title>Proteogenomic Insights into the Physiology of Marine, Sulfate-Reducing, Filamentous Desulfonema limicola and Desulfonema magnum.</title>
        <authorList>
            <person name="Schnaars V."/>
            <person name="Wohlbrand L."/>
            <person name="Scheve S."/>
            <person name="Hinrichs C."/>
            <person name="Reinhardt R."/>
            <person name="Rabus R."/>
        </authorList>
    </citation>
    <scope>NUCLEOTIDE SEQUENCE</scope>
    <source>
        <strain evidence="3">4be13</strain>
    </source>
</reference>
<evidence type="ECO:0000313" key="3">
    <source>
        <dbReference type="EMBL" id="QTA91928.1"/>
    </source>
</evidence>
<dbReference type="PANTHER" id="PTHR46268">
    <property type="entry name" value="STRESS RESPONSE PROTEIN NHAX"/>
    <property type="match status" value="1"/>
</dbReference>
<dbReference type="PRINTS" id="PR01438">
    <property type="entry name" value="UNVRSLSTRESS"/>
</dbReference>
<evidence type="ECO:0000256" key="1">
    <source>
        <dbReference type="ARBA" id="ARBA00008791"/>
    </source>
</evidence>
<keyword evidence="4" id="KW-1185">Reference proteome</keyword>
<dbReference type="InterPro" id="IPR006015">
    <property type="entry name" value="Universal_stress_UspA"/>
</dbReference>